<dbReference type="NCBIfam" id="TIGR03696">
    <property type="entry name" value="Rhs_assc_core"/>
    <property type="match status" value="1"/>
</dbReference>
<dbReference type="Pfam" id="PF03534">
    <property type="entry name" value="SpvB"/>
    <property type="match status" value="1"/>
</dbReference>
<dbReference type="SUPFAM" id="SSF69318">
    <property type="entry name" value="Integrin alpha N-terminal domain"/>
    <property type="match status" value="2"/>
</dbReference>
<organism evidence="6 7">
    <name type="scientific">Leptonema illini DSM 21528</name>
    <dbReference type="NCBI Taxonomy" id="929563"/>
    <lineage>
        <taxon>Bacteria</taxon>
        <taxon>Pseudomonadati</taxon>
        <taxon>Spirochaetota</taxon>
        <taxon>Spirochaetia</taxon>
        <taxon>Leptospirales</taxon>
        <taxon>Leptospiraceae</taxon>
        <taxon>Leptonema</taxon>
    </lineage>
</organism>
<dbReference type="InterPro" id="IPR022385">
    <property type="entry name" value="Rhs_assc_core"/>
</dbReference>
<gene>
    <name evidence="6" type="ORF">Lepil_2262</name>
</gene>
<dbReference type="InterPro" id="IPR028994">
    <property type="entry name" value="Integrin_alpha_N"/>
</dbReference>
<sequence>MESLYRLQKGWLGGAGLVVSFVFILLPVLTGLQPVIGAPSFSDGLLPGDLPEATPGPGGDLNVDIPVPMPAPTGGGGIELSLSLSGGQSGLLGNWDLDGLSFIQRERRDGILYNSTDSFSISAGGRLVHNGDHYRSEIDNGTIYRAEGSCGNGPCIWTAYLPDGGRMIFGETTNSRVRGPADIVEASSTVLTWHLSRVVDNNGNYATVEYDRDQGQIFPIGIEYTKNDETSLAGRRVEFVYEEKPVQKIVYSAGIRKDLRRVLRAIRSFYKGEEIFAQEFSYEADALSGAYRLVSVGERIRGQQLRSPITLQYRQASPTPSYRQRSGNTGVGTPDAGKCKSAADWCYASSFSDFLDPTAKAIVDGMCTAYQLDGWIDRCATGNTWQAADLSGDGRMEFTAATDDRSGNGLTVLPLHDATGDFTASPHKGEKGTTFFADMNGDGRDDLVGLQIHNGFPTTYSLTVSMRTNTGFAAPVYFRPPNGMGMGYDPDLHLKQILLFLISMKLSSEAAKKQRGSDFYGRTKGIIGPSGAHMLFGTGRFNRSAVNSLLLGQVVLSGQGSPDNYSQIADMNGDGLVDFVRLISPTVISVAFNTGSGFGGDVTSSIDAGIGTGGEFTPSTGVNLEAVGDRNGDGNVDDLDVQDLMDDPTLTDEQKAAYINVGGSYTRLDGFRSMGDVNGDGIPDFITLIKDGSQHRLKAYLGRSDGRFVSYILSDLLDPGASGSRYMLDANGDGYTDFVRLTGPGYEYLTVTYGTGTGFGESVSHHVGTSVEMGRTFADMDGDGTPDFVRFVSDNGGYLARVRFFRGDGYGGSDVSLDFRHSNSSSLNSRFVFYGDTNGDGRAELIAPRGGAVDIYGPPADSPELLASISNGYQKLSIAYQTAAESGVIDTNLAHRESGATIQANSAPRFLVSEIEVSGKTGKKARTTFSYQGDLIRLGPTRQDSKGLGPEKRITRSYVWNGAWVQAPTYTEEEFVHRHPTYGYDAAGLPSRNLVRRTSDDSVLQEESYAFTDTATVAGTKRFSPSNQTSVNRTMTLEGGGALEIRKTHTVLAFDSLGNPTCSVESVSYNGQVSGGETRATKTTFSYSSDGTRPFALPVEETVRAGSNCDAGTMLSYRTFGYDSVGNATVVSEGPSAATLVTTLRTYDAVGNVLTETRFGRTTTQVYDSDTRTQVIRTISPMGLESVRDYDLALGLLLKETDSDGRIIEYTYDELGRKLTATLKPPGLLSGSHILETNEYSFDPTDGSSTTTTTKATAGTGTVSQITQVDEWGRTIAARRSSAGGWITTDRQYDIFDRPVRESLPYFDGQSAPGYSETTYDSLGRPIRITRPGPNGTNTQELEPGVVAMTSFTSDDGVTLVGLAQKEDRQNGQVVYQYKTADGRALVTLHSTAYSTPNQPDTQVSGWNRTRYHYDGRGQLRQITRGIGTSRTPAEDSDLTSYVVYDEWGRRSQVYDPDKGISRYTYTEDGQPLCDTDPDGLTICRSYDTYGRLLSVTRQSDGKVLSQYFYDESQSTLGTGRLTSVKDESGTRRMHYDALTGKPARIERTYNALGNEKQFDIENTYDETGALVKRTFPSINVSLRYDYHAGGPLAAMQIEDPDRRILSSGSVFDVVRTSIPDALGNIGTITYGNGVVIQSRYSTTGVLQQITTQGNALLSDYTYRWNDEGMLVEKQDLLAADGINRSEQFSYDTSRRLVEATGPYGDRNTPHRTLQYAYGVDGQPIVADEKVYNYDVSNPHRLKSFNQRSYAYDNDTTPDKNKGLVVEKRAPGNVVSRFQYHWTGRIKQAQTINGATITTVDYEYDTEGSRFIKRTDLGGIVTEIHDLSSDYRVHADGTSEVHTIEVRNGNEPVARFRFQDNHHNSGVWAPSSLFGHRLGADLLRIALLEDGITKLPSLMAYAAHDAYYAAKLLPQIQNRARLLVMLYWTLAAIVALAALTLLVRNWRRNPDDGPGLLPVGVYRFGSILALLSFSATGCIQRPSTEDGSQYLLLANGSTGSSSEGGSGSNSSTMSVLGAFYFISTHNGSTDIVTNSDGVAVARFLYEPFGKVNSDLTDLDPDRNGIHYGETFLFTGQEFEPETGLYNYKARIHDPETGRFLQPDPVHTDQPGQDNWDRYQYVWNNPVNFVDPDGEAGCFPNTMYGHNFSGPSACGILPDASERFLINYLLLIEAFVPEAQKKEFRTILIAYWLMTKRPKKPITKVDRVSMRHDIEQKHVFDTTHKKKSIDADWRWIRDGWGAMFSSNYFPDTYQREYDATPEWWGDARGLVAGINTIGTFMADLFVLSVGTRLFGLHIMVNAIATAGDALARTVTPSRDIVMRKSIEIRTPIGNIRSTLNMKLLDKDRFKNLNRI</sequence>
<dbReference type="InterPro" id="IPR006530">
    <property type="entry name" value="YD"/>
</dbReference>
<dbReference type="Pfam" id="PF13517">
    <property type="entry name" value="FG-GAP_3"/>
    <property type="match status" value="1"/>
</dbReference>
<dbReference type="InterPro" id="IPR013517">
    <property type="entry name" value="FG-GAP"/>
</dbReference>
<dbReference type="STRING" id="183.GCA_002009735_03189"/>
<dbReference type="EMBL" id="JH597773">
    <property type="protein sequence ID" value="EHQ06938.1"/>
    <property type="molecule type" value="Genomic_DNA"/>
</dbReference>
<reference evidence="6 7" key="1">
    <citation type="submission" date="2011-10" db="EMBL/GenBank/DDBJ databases">
        <title>The Improved High-Quality Draft genome of Leptonema illini DSM 21528.</title>
        <authorList>
            <consortium name="US DOE Joint Genome Institute (JGI-PGF)"/>
            <person name="Lucas S."/>
            <person name="Copeland A."/>
            <person name="Lapidus A."/>
            <person name="Glavina del Rio T."/>
            <person name="Dalin E."/>
            <person name="Tice H."/>
            <person name="Bruce D."/>
            <person name="Goodwin L."/>
            <person name="Pitluck S."/>
            <person name="Peters L."/>
            <person name="Mikhailova N."/>
            <person name="Held B."/>
            <person name="Kyrpides N."/>
            <person name="Mavromatis K."/>
            <person name="Ivanova N."/>
            <person name="Markowitz V."/>
            <person name="Cheng J.-F."/>
            <person name="Hugenholtz P."/>
            <person name="Woyke T."/>
            <person name="Wu D."/>
            <person name="Gronow S."/>
            <person name="Wellnitz S."/>
            <person name="Brambilla E.-M."/>
            <person name="Klenk H.-P."/>
            <person name="Eisen J.A."/>
        </authorList>
    </citation>
    <scope>NUCLEOTIDE SEQUENCE [LARGE SCALE GENOMIC DNA]</scope>
    <source>
        <strain evidence="6 7">DSM 21528</strain>
    </source>
</reference>
<dbReference type="PROSITE" id="PS00018">
    <property type="entry name" value="EF_HAND_1"/>
    <property type="match status" value="1"/>
</dbReference>
<keyword evidence="7" id="KW-1185">Reference proteome</keyword>
<keyword evidence="2" id="KW-0964">Secreted</keyword>
<name>H2CH68_9LEPT</name>
<evidence type="ECO:0000313" key="7">
    <source>
        <dbReference type="Proteomes" id="UP000005737"/>
    </source>
</evidence>
<feature type="transmembrane region" description="Helical" evidence="5">
    <location>
        <begin position="12"/>
        <end position="32"/>
    </location>
</feature>
<evidence type="ECO:0000256" key="2">
    <source>
        <dbReference type="ARBA" id="ARBA00022525"/>
    </source>
</evidence>
<dbReference type="NCBIfam" id="TIGR01643">
    <property type="entry name" value="YD_repeat_2x"/>
    <property type="match status" value="1"/>
</dbReference>
<dbReference type="GO" id="GO:0005576">
    <property type="term" value="C:extracellular region"/>
    <property type="evidence" value="ECO:0007669"/>
    <property type="project" value="UniProtKB-SubCell"/>
</dbReference>
<keyword evidence="5" id="KW-0812">Transmembrane</keyword>
<dbReference type="Proteomes" id="UP000005737">
    <property type="component" value="Unassembled WGS sequence"/>
</dbReference>
<dbReference type="InterPro" id="IPR050708">
    <property type="entry name" value="T6SS_VgrG/RHS"/>
</dbReference>
<accession>H2CH68</accession>
<dbReference type="InterPro" id="IPR031325">
    <property type="entry name" value="RHS_repeat"/>
</dbReference>
<dbReference type="Gene3D" id="2.180.10.10">
    <property type="entry name" value="RHS repeat-associated core"/>
    <property type="match status" value="3"/>
</dbReference>
<keyword evidence="3" id="KW-0732">Signal</keyword>
<keyword evidence="4" id="KW-0843">Virulence</keyword>
<evidence type="ECO:0000256" key="1">
    <source>
        <dbReference type="ARBA" id="ARBA00004613"/>
    </source>
</evidence>
<dbReference type="GO" id="GO:0005737">
    <property type="term" value="C:cytoplasm"/>
    <property type="evidence" value="ECO:0007669"/>
    <property type="project" value="InterPro"/>
</dbReference>
<keyword evidence="5" id="KW-1133">Transmembrane helix</keyword>
<dbReference type="Pfam" id="PF05593">
    <property type="entry name" value="RHS_repeat"/>
    <property type="match status" value="1"/>
</dbReference>
<dbReference type="InterPro" id="IPR003284">
    <property type="entry name" value="Sal_SpvB"/>
</dbReference>
<dbReference type="PANTHER" id="PTHR32305:SF15">
    <property type="entry name" value="PROTEIN RHSA-RELATED"/>
    <property type="match status" value="1"/>
</dbReference>
<evidence type="ECO:0000256" key="5">
    <source>
        <dbReference type="SAM" id="Phobius"/>
    </source>
</evidence>
<feature type="transmembrane region" description="Helical" evidence="5">
    <location>
        <begin position="1922"/>
        <end position="1943"/>
    </location>
</feature>
<proteinExistence type="predicted"/>
<dbReference type="InterPro" id="IPR018247">
    <property type="entry name" value="EF_Hand_1_Ca_BS"/>
</dbReference>
<feature type="transmembrane region" description="Helical" evidence="5">
    <location>
        <begin position="1955"/>
        <end position="1975"/>
    </location>
</feature>
<evidence type="ECO:0000256" key="3">
    <source>
        <dbReference type="ARBA" id="ARBA00022729"/>
    </source>
</evidence>
<evidence type="ECO:0000313" key="6">
    <source>
        <dbReference type="EMBL" id="EHQ06938.1"/>
    </source>
</evidence>
<keyword evidence="5" id="KW-0472">Membrane</keyword>
<evidence type="ECO:0000256" key="4">
    <source>
        <dbReference type="ARBA" id="ARBA00023026"/>
    </source>
</evidence>
<protein>
    <submittedName>
        <fullName evidence="6">RHS repeat-associated core domain-containing protein</fullName>
    </submittedName>
</protein>
<dbReference type="HOGENOM" id="CLU_233016_0_0_12"/>
<dbReference type="PANTHER" id="PTHR32305">
    <property type="match status" value="1"/>
</dbReference>
<comment type="subcellular location">
    <subcellularLocation>
        <location evidence="1">Secreted</location>
    </subcellularLocation>
</comment>